<dbReference type="Proteomes" id="UP000326924">
    <property type="component" value="Unassembled WGS sequence"/>
</dbReference>
<dbReference type="EMBL" id="VXIS01000209">
    <property type="protein sequence ID" value="KAA8896562.1"/>
    <property type="molecule type" value="Genomic_DNA"/>
</dbReference>
<organism evidence="2 3">
    <name type="scientific">Sphaerosporella brunnea</name>
    <dbReference type="NCBI Taxonomy" id="1250544"/>
    <lineage>
        <taxon>Eukaryota</taxon>
        <taxon>Fungi</taxon>
        <taxon>Dikarya</taxon>
        <taxon>Ascomycota</taxon>
        <taxon>Pezizomycotina</taxon>
        <taxon>Pezizomycetes</taxon>
        <taxon>Pezizales</taxon>
        <taxon>Pyronemataceae</taxon>
        <taxon>Sphaerosporella</taxon>
    </lineage>
</organism>
<keyword evidence="3" id="KW-1185">Reference proteome</keyword>
<accession>A0A5J5EMM9</accession>
<evidence type="ECO:0000256" key="1">
    <source>
        <dbReference type="SAM" id="MobiDB-lite"/>
    </source>
</evidence>
<dbReference type="AlphaFoldDB" id="A0A5J5EMM9"/>
<reference evidence="2 3" key="1">
    <citation type="submission" date="2019-09" db="EMBL/GenBank/DDBJ databases">
        <title>Draft genome of the ectomycorrhizal ascomycete Sphaerosporella brunnea.</title>
        <authorList>
            <consortium name="DOE Joint Genome Institute"/>
            <person name="Benucci G.M."/>
            <person name="Marozzi G."/>
            <person name="Antonielli L."/>
            <person name="Sanchez S."/>
            <person name="Marco P."/>
            <person name="Wang X."/>
            <person name="Falini L.B."/>
            <person name="Barry K."/>
            <person name="Haridas S."/>
            <person name="Lipzen A."/>
            <person name="Labutti K."/>
            <person name="Grigoriev I.V."/>
            <person name="Murat C."/>
            <person name="Martin F."/>
            <person name="Albertini E."/>
            <person name="Donnini D."/>
            <person name="Bonito G."/>
        </authorList>
    </citation>
    <scope>NUCLEOTIDE SEQUENCE [LARGE SCALE GENOMIC DNA]</scope>
    <source>
        <strain evidence="2 3">Sb_GMNB300</strain>
    </source>
</reference>
<protein>
    <submittedName>
        <fullName evidence="2">Uncharacterized protein</fullName>
    </submittedName>
</protein>
<feature type="region of interest" description="Disordered" evidence="1">
    <location>
        <begin position="65"/>
        <end position="103"/>
    </location>
</feature>
<dbReference type="InParanoid" id="A0A5J5EMM9"/>
<evidence type="ECO:0000313" key="2">
    <source>
        <dbReference type="EMBL" id="KAA8896562.1"/>
    </source>
</evidence>
<gene>
    <name evidence="2" type="ORF">FN846DRAFT_893249</name>
</gene>
<sequence>MIAKLLPPALRPPVLERFQHRQNQWAIQRRTADVNKLIARMERQLGAVQPQLAPPQASPVWAIDTQEEPERETLASTTAKRMPHNTGGPSRPTVSTPEDCSRPASFVGCTPSLDPNALSTVHDPSTSEDALTPAEEIDAVVRVGILSPGAAMRMTRLVEKLKSDRGRQRILKKVTTTFLNWVNDGVTCSDIGFGGMSMDTD</sequence>
<comment type="caution">
    <text evidence="2">The sequence shown here is derived from an EMBL/GenBank/DDBJ whole genome shotgun (WGS) entry which is preliminary data.</text>
</comment>
<name>A0A5J5EMM9_9PEZI</name>
<proteinExistence type="predicted"/>
<evidence type="ECO:0000313" key="3">
    <source>
        <dbReference type="Proteomes" id="UP000326924"/>
    </source>
</evidence>